<dbReference type="GO" id="GO:0005886">
    <property type="term" value="C:plasma membrane"/>
    <property type="evidence" value="ECO:0007669"/>
    <property type="project" value="UniProtKB-SubCell"/>
</dbReference>
<feature type="transmembrane region" description="Helical" evidence="24">
    <location>
        <begin position="95"/>
        <end position="116"/>
    </location>
</feature>
<evidence type="ECO:0000256" key="8">
    <source>
        <dbReference type="ARBA" id="ARBA00022679"/>
    </source>
</evidence>
<evidence type="ECO:0000256" key="1">
    <source>
        <dbReference type="ARBA" id="ARBA00004429"/>
    </source>
</evidence>
<name>A0A5R8Y0Y4_9BACT</name>
<feature type="binding site" evidence="22">
    <location>
        <begin position="93"/>
        <end position="94"/>
    </location>
    <ligand>
        <name>ATP</name>
        <dbReference type="ChEBI" id="CHEBI:30616"/>
    </ligand>
</feature>
<keyword evidence="12 24" id="KW-0418">Kinase</keyword>
<sequence>MRNQPRYHFIKNTTYALKGLKDIIKTENSFKIELIFFIIALVLLFYIDTTLTNKIILFSTISLVLLTEAINSAIERAIDLVTLEHAVLAGKAKDAGSAAVFISIIIALVSWSLILLDSFHLI</sequence>
<evidence type="ECO:0000256" key="24">
    <source>
        <dbReference type="RuleBase" id="RU363065"/>
    </source>
</evidence>
<keyword evidence="16 24" id="KW-0443">Lipid metabolism</keyword>
<keyword evidence="5" id="KW-1003">Cell membrane</keyword>
<evidence type="ECO:0000256" key="10">
    <source>
        <dbReference type="ARBA" id="ARBA00022723"/>
    </source>
</evidence>
<feature type="binding site" evidence="21">
    <location>
        <position position="97"/>
    </location>
    <ligand>
        <name>substrate</name>
    </ligand>
</feature>
<keyword evidence="8 24" id="KW-0808">Transferase</keyword>
<feature type="transmembrane region" description="Helical" evidence="24">
    <location>
        <begin position="55"/>
        <end position="74"/>
    </location>
</feature>
<keyword evidence="17 24" id="KW-0472">Membrane</keyword>
<dbReference type="Gene3D" id="1.10.287.3610">
    <property type="match status" value="1"/>
</dbReference>
<evidence type="ECO:0000256" key="16">
    <source>
        <dbReference type="ARBA" id="ARBA00023098"/>
    </source>
</evidence>
<comment type="subcellular location">
    <subcellularLocation>
        <location evidence="1">Cell inner membrane</location>
        <topology evidence="1">Multi-pass membrane protein</topology>
    </subcellularLocation>
</comment>
<evidence type="ECO:0000256" key="9">
    <source>
        <dbReference type="ARBA" id="ARBA00022692"/>
    </source>
</evidence>
<evidence type="ECO:0000256" key="2">
    <source>
        <dbReference type="ARBA" id="ARBA00005967"/>
    </source>
</evidence>
<evidence type="ECO:0000256" key="23">
    <source>
        <dbReference type="PIRSR" id="PIRSR600829-4"/>
    </source>
</evidence>
<keyword evidence="10 23" id="KW-0479">Metal-binding</keyword>
<comment type="caution">
    <text evidence="25">The sequence shown here is derived from an EMBL/GenBank/DDBJ whole genome shotgun (WGS) entry which is preliminary data.</text>
</comment>
<dbReference type="EC" id="2.7.1.107" evidence="3 24"/>
<evidence type="ECO:0000256" key="19">
    <source>
        <dbReference type="ARBA" id="ARBA00023264"/>
    </source>
</evidence>
<accession>A0A5R8Y0Y4</accession>
<evidence type="ECO:0000256" key="5">
    <source>
        <dbReference type="ARBA" id="ARBA00022475"/>
    </source>
</evidence>
<evidence type="ECO:0000256" key="18">
    <source>
        <dbReference type="ARBA" id="ARBA00023209"/>
    </source>
</evidence>
<keyword evidence="19 24" id="KW-1208">Phospholipid metabolism</keyword>
<protein>
    <recommendedName>
        <fullName evidence="4 24">Diacylglycerol kinase</fullName>
        <ecNumber evidence="3 24">2.7.1.107</ecNumber>
    </recommendedName>
</protein>
<dbReference type="GO" id="GO:0006654">
    <property type="term" value="P:phosphatidic acid biosynthetic process"/>
    <property type="evidence" value="ECO:0007669"/>
    <property type="project" value="InterPro"/>
</dbReference>
<keyword evidence="9 24" id="KW-0812">Transmembrane</keyword>
<dbReference type="GO" id="GO:0004143">
    <property type="term" value="F:ATP-dependent diacylglycerol kinase activity"/>
    <property type="evidence" value="ECO:0007669"/>
    <property type="project" value="UniProtKB-EC"/>
</dbReference>
<evidence type="ECO:0000256" key="17">
    <source>
        <dbReference type="ARBA" id="ARBA00023136"/>
    </source>
</evidence>
<feature type="binding site" evidence="22">
    <location>
        <position position="15"/>
    </location>
    <ligand>
        <name>ATP</name>
        <dbReference type="ChEBI" id="CHEBI:30616"/>
    </ligand>
</feature>
<evidence type="ECO:0000256" key="11">
    <source>
        <dbReference type="ARBA" id="ARBA00022741"/>
    </source>
</evidence>
<feature type="binding site" evidence="23">
    <location>
        <position position="75"/>
    </location>
    <ligand>
        <name>a divalent metal cation</name>
        <dbReference type="ChEBI" id="CHEBI:60240"/>
    </ligand>
</feature>
<feature type="binding site" evidence="21">
    <location>
        <position position="68"/>
    </location>
    <ligand>
        <name>substrate</name>
    </ligand>
</feature>
<dbReference type="OrthoDB" id="5460798at2"/>
<dbReference type="Proteomes" id="UP000308901">
    <property type="component" value="Unassembled WGS sequence"/>
</dbReference>
<dbReference type="PANTHER" id="PTHR34299">
    <property type="entry name" value="DIACYLGLYCEROL KINASE"/>
    <property type="match status" value="1"/>
</dbReference>
<comment type="catalytic activity">
    <reaction evidence="24">
        <text>a 1,2-diacyl-sn-glycerol + ATP = a 1,2-diacyl-sn-glycero-3-phosphate + ADP + H(+)</text>
        <dbReference type="Rhea" id="RHEA:10272"/>
        <dbReference type="ChEBI" id="CHEBI:15378"/>
        <dbReference type="ChEBI" id="CHEBI:17815"/>
        <dbReference type="ChEBI" id="CHEBI:30616"/>
        <dbReference type="ChEBI" id="CHEBI:58608"/>
        <dbReference type="ChEBI" id="CHEBI:456216"/>
        <dbReference type="EC" id="2.7.1.107"/>
    </reaction>
</comment>
<comment type="cofactor">
    <cofactor evidence="23">
        <name>Mg(2+)</name>
        <dbReference type="ChEBI" id="CHEBI:18420"/>
    </cofactor>
    <text evidence="23">Mn(2+), Zn(2+), Cd(2+) and Co(2+) support activity to lesser extents.</text>
</comment>
<keyword evidence="7" id="KW-0997">Cell inner membrane</keyword>
<evidence type="ECO:0000256" key="15">
    <source>
        <dbReference type="ARBA" id="ARBA00022989"/>
    </source>
</evidence>
<feature type="transmembrane region" description="Helical" evidence="24">
    <location>
        <begin position="30"/>
        <end position="49"/>
    </location>
</feature>
<feature type="active site" description="Proton acceptor" evidence="20">
    <location>
        <position position="68"/>
    </location>
</feature>
<evidence type="ECO:0000313" key="26">
    <source>
        <dbReference type="Proteomes" id="UP000308901"/>
    </source>
</evidence>
<feature type="binding site" evidence="23">
    <location>
        <position position="27"/>
    </location>
    <ligand>
        <name>a divalent metal cation</name>
        <dbReference type="ChEBI" id="CHEBI:60240"/>
    </ligand>
</feature>
<evidence type="ECO:0000256" key="6">
    <source>
        <dbReference type="ARBA" id="ARBA00022516"/>
    </source>
</evidence>
<evidence type="ECO:0000256" key="12">
    <source>
        <dbReference type="ARBA" id="ARBA00022777"/>
    </source>
</evidence>
<dbReference type="PANTHER" id="PTHR34299:SF1">
    <property type="entry name" value="DIACYLGLYCEROL KINASE"/>
    <property type="match status" value="1"/>
</dbReference>
<reference evidence="25 26" key="1">
    <citation type="submission" date="2019-05" db="EMBL/GenBank/DDBJ databases">
        <title>Arcobacter sp. nov., isolated from sea sediment.</title>
        <authorList>
            <person name="Kim W."/>
        </authorList>
    </citation>
    <scope>NUCLEOTIDE SEQUENCE [LARGE SCALE GENOMIC DNA]</scope>
    <source>
        <strain evidence="25 26">CAU 1517</strain>
    </source>
</reference>
<keyword evidence="18" id="KW-0594">Phospholipid biosynthesis</keyword>
<keyword evidence="26" id="KW-1185">Reference proteome</keyword>
<dbReference type="AlphaFoldDB" id="A0A5R8Y0Y4"/>
<dbReference type="InterPro" id="IPR033718">
    <property type="entry name" value="DAGK_prok"/>
</dbReference>
<dbReference type="Pfam" id="PF01219">
    <property type="entry name" value="DAGK_prokar"/>
    <property type="match status" value="1"/>
</dbReference>
<feature type="binding site" evidence="22">
    <location>
        <position position="27"/>
    </location>
    <ligand>
        <name>ATP</name>
        <dbReference type="ChEBI" id="CHEBI:30616"/>
    </ligand>
</feature>
<evidence type="ECO:0000256" key="22">
    <source>
        <dbReference type="PIRSR" id="PIRSR600829-3"/>
    </source>
</evidence>
<dbReference type="CDD" id="cd14264">
    <property type="entry name" value="DAGK_IM"/>
    <property type="match status" value="1"/>
</dbReference>
<dbReference type="GO" id="GO:0005524">
    <property type="term" value="F:ATP binding"/>
    <property type="evidence" value="ECO:0007669"/>
    <property type="project" value="UniProtKB-KW"/>
</dbReference>
<dbReference type="EMBL" id="VANU01000003">
    <property type="protein sequence ID" value="TLP38340.1"/>
    <property type="molecule type" value="Genomic_DNA"/>
</dbReference>
<keyword evidence="13 22" id="KW-0067">ATP-binding</keyword>
<evidence type="ECO:0000256" key="13">
    <source>
        <dbReference type="ARBA" id="ARBA00022840"/>
    </source>
</evidence>
<evidence type="ECO:0000256" key="3">
    <source>
        <dbReference type="ARBA" id="ARBA00012133"/>
    </source>
</evidence>
<dbReference type="RefSeq" id="WP_138152334.1">
    <property type="nucleotide sequence ID" value="NZ_CBDDKQ010000002.1"/>
</dbReference>
<evidence type="ECO:0000313" key="25">
    <source>
        <dbReference type="EMBL" id="TLP38340.1"/>
    </source>
</evidence>
<proteinExistence type="inferred from homology"/>
<comment type="similarity">
    <text evidence="2 24">Belongs to the bacterial diacylglycerol kinase family.</text>
</comment>
<dbReference type="InterPro" id="IPR000829">
    <property type="entry name" value="DAGK"/>
</dbReference>
<feature type="binding site" evidence="22">
    <location>
        <position position="75"/>
    </location>
    <ligand>
        <name>ATP</name>
        <dbReference type="ChEBI" id="CHEBI:30616"/>
    </ligand>
</feature>
<keyword evidence="6" id="KW-0444">Lipid biosynthesis</keyword>
<keyword evidence="11 22" id="KW-0547">Nucleotide-binding</keyword>
<comment type="function">
    <text evidence="24">Catalyzes the ATP-dependent phosphorylation of sn-l,2-diacylglycerol (DAG) to phosphatidic acid. Involved in the recycling of diacylglycerol produced as a by-product during membrane-derived oligosaccharide (MDO) biosynthesis.</text>
</comment>
<organism evidence="25 26">
    <name type="scientific">Arcobacter arenosus</name>
    <dbReference type="NCBI Taxonomy" id="2576037"/>
    <lineage>
        <taxon>Bacteria</taxon>
        <taxon>Pseudomonadati</taxon>
        <taxon>Campylobacterota</taxon>
        <taxon>Epsilonproteobacteria</taxon>
        <taxon>Campylobacterales</taxon>
        <taxon>Arcobacteraceae</taxon>
        <taxon>Arcobacter</taxon>
    </lineage>
</organism>
<evidence type="ECO:0000256" key="21">
    <source>
        <dbReference type="PIRSR" id="PIRSR600829-2"/>
    </source>
</evidence>
<evidence type="ECO:0000256" key="7">
    <source>
        <dbReference type="ARBA" id="ARBA00022519"/>
    </source>
</evidence>
<evidence type="ECO:0000256" key="14">
    <source>
        <dbReference type="ARBA" id="ARBA00022842"/>
    </source>
</evidence>
<evidence type="ECO:0000256" key="20">
    <source>
        <dbReference type="PIRSR" id="PIRSR600829-1"/>
    </source>
</evidence>
<keyword evidence="14 23" id="KW-0460">Magnesium</keyword>
<dbReference type="GO" id="GO:0046872">
    <property type="term" value="F:metal ion binding"/>
    <property type="evidence" value="ECO:0007669"/>
    <property type="project" value="UniProtKB-KW"/>
</dbReference>
<gene>
    <name evidence="25" type="ORF">FDK22_07650</name>
</gene>
<keyword evidence="15 24" id="KW-1133">Transmembrane helix</keyword>
<dbReference type="InterPro" id="IPR036945">
    <property type="entry name" value="DAGK_sf"/>
</dbReference>
<evidence type="ECO:0000256" key="4">
    <source>
        <dbReference type="ARBA" id="ARBA00017575"/>
    </source>
</evidence>